<keyword evidence="2" id="KW-1133">Transmembrane helix</keyword>
<dbReference type="InterPro" id="IPR045584">
    <property type="entry name" value="Pilin-like"/>
</dbReference>
<accession>A0AAE3XFJ4</accession>
<feature type="transmembrane region" description="Helical" evidence="2">
    <location>
        <begin position="12"/>
        <end position="34"/>
    </location>
</feature>
<dbReference type="EMBL" id="JAVDQK010000005">
    <property type="protein sequence ID" value="MDR6218788.1"/>
    <property type="molecule type" value="Genomic_DNA"/>
</dbReference>
<proteinExistence type="predicted"/>
<evidence type="ECO:0000256" key="1">
    <source>
        <dbReference type="SAM" id="MobiDB-lite"/>
    </source>
</evidence>
<dbReference type="RefSeq" id="WP_309853387.1">
    <property type="nucleotide sequence ID" value="NZ_JAVDQJ010000004.1"/>
</dbReference>
<protein>
    <submittedName>
        <fullName evidence="3">Tfp pilus assembly protein PilE</fullName>
    </submittedName>
</protein>
<dbReference type="AlphaFoldDB" id="A0AAE3XFJ4"/>
<evidence type="ECO:0000313" key="4">
    <source>
        <dbReference type="Proteomes" id="UP001185331"/>
    </source>
</evidence>
<reference evidence="3" key="1">
    <citation type="submission" date="2023-07" db="EMBL/GenBank/DDBJ databases">
        <title>Sorghum-associated microbial communities from plants grown in Nebraska, USA.</title>
        <authorList>
            <person name="Schachtman D."/>
        </authorList>
    </citation>
    <scope>NUCLEOTIDE SEQUENCE</scope>
    <source>
        <strain evidence="3">BE330</strain>
    </source>
</reference>
<name>A0AAE3XFJ4_9DEIO</name>
<keyword evidence="2" id="KW-0472">Membrane</keyword>
<keyword evidence="2" id="KW-0812">Transmembrane</keyword>
<feature type="region of interest" description="Disordered" evidence="1">
    <location>
        <begin position="126"/>
        <end position="149"/>
    </location>
</feature>
<evidence type="ECO:0000313" key="3">
    <source>
        <dbReference type="EMBL" id="MDR6218788.1"/>
    </source>
</evidence>
<sequence length="582" mass="61592">MLIIRHRYTSGVTLLDLLVVIAMLIILVGVAITAGNSARMRAYNTQALVCGEQIRKAQTLYYSEQQTFADTFDKLNAAMVARCALVSVVEVNASAQGYTYTVAHARGNTKYTVQDDRASSTTLAGGAENAAGASDTSGGGQVVQSNPPALTGTSRVMIRVQIDSNTEMAQTFAAAGLTYRLKHPNGHVDAGVLTTNAAAPTAKSVMFDNVPSGTYTIELPLVVRADPWQYDLNTIGEQTGPIGGAASTAYVPVTSPRVAVDAARNVATFSFSTTAGNFTQVAFNEVNYAGRGYPMIRVEPQDGYAGYALTDPDLAAQPYFHLLYQSAYGTAFKAVYPNGTGAATYPFASGTQNMPETPNQLTTYGLNDATNTYYRNVSGSWSVPPGQKFAFAGRRKQVFVLNTTPDNAVIYPSTTFKIPGNITTTVKVPMASTDRAVTIRLNFPEPLPANATADRPFSMTMVAGTNFTQVLTSNVTPAAWDAGSTAFVDLTRTNSGATLLATATPVADTASGTATQLPGTITSADTLTRYVLNPTGLTPAPGASAVDTSFAWAFTRTQTSDTVLNATYVKQTRTCTSCIWTP</sequence>
<dbReference type="SUPFAM" id="SSF54523">
    <property type="entry name" value="Pili subunits"/>
    <property type="match status" value="1"/>
</dbReference>
<dbReference type="Proteomes" id="UP001185331">
    <property type="component" value="Unassembled WGS sequence"/>
</dbReference>
<comment type="caution">
    <text evidence="3">The sequence shown here is derived from an EMBL/GenBank/DDBJ whole genome shotgun (WGS) entry which is preliminary data.</text>
</comment>
<dbReference type="Gene3D" id="3.30.700.10">
    <property type="entry name" value="Glycoprotein, Type 4 Pilin"/>
    <property type="match status" value="1"/>
</dbReference>
<organism evidence="3 4">
    <name type="scientific">Deinococcus soli</name>
    <name type="common">ex Cha et al. 2016</name>
    <dbReference type="NCBI Taxonomy" id="1309411"/>
    <lineage>
        <taxon>Bacteria</taxon>
        <taxon>Thermotogati</taxon>
        <taxon>Deinococcota</taxon>
        <taxon>Deinococci</taxon>
        <taxon>Deinococcales</taxon>
        <taxon>Deinococcaceae</taxon>
        <taxon>Deinococcus</taxon>
    </lineage>
</organism>
<gene>
    <name evidence="3" type="ORF">J2Y00_002385</name>
</gene>
<evidence type="ECO:0000256" key="2">
    <source>
        <dbReference type="SAM" id="Phobius"/>
    </source>
</evidence>